<keyword evidence="3" id="KW-1185">Reference proteome</keyword>
<evidence type="ECO:0000256" key="1">
    <source>
        <dbReference type="SAM" id="MobiDB-lite"/>
    </source>
</evidence>
<feature type="region of interest" description="Disordered" evidence="1">
    <location>
        <begin position="1"/>
        <end position="55"/>
    </location>
</feature>
<evidence type="ECO:0000313" key="3">
    <source>
        <dbReference type="Proteomes" id="UP000797356"/>
    </source>
</evidence>
<sequence length="99" mass="10269">MAAMEELGGPKMGECCSSLAKGGKKPDPKHPKKSSFKPTNAKPQAMGSKKPPKDLKAKSVKSLIATCVENVVELLGSNFSKEVAIGGTDGALQPLGSSW</sequence>
<organism evidence="2 3">
    <name type="scientific">Cocos nucifera</name>
    <name type="common">Coconut palm</name>
    <dbReference type="NCBI Taxonomy" id="13894"/>
    <lineage>
        <taxon>Eukaryota</taxon>
        <taxon>Viridiplantae</taxon>
        <taxon>Streptophyta</taxon>
        <taxon>Embryophyta</taxon>
        <taxon>Tracheophyta</taxon>
        <taxon>Spermatophyta</taxon>
        <taxon>Magnoliopsida</taxon>
        <taxon>Liliopsida</taxon>
        <taxon>Arecaceae</taxon>
        <taxon>Arecoideae</taxon>
        <taxon>Cocoseae</taxon>
        <taxon>Attaleinae</taxon>
        <taxon>Cocos</taxon>
    </lineage>
</organism>
<name>A0A8K0MUB6_COCNU</name>
<reference evidence="2" key="1">
    <citation type="journal article" date="2017" name="Gigascience">
        <title>The genome draft of coconut (Cocos nucifera).</title>
        <authorList>
            <person name="Xiao Y."/>
            <person name="Xu P."/>
            <person name="Fan H."/>
            <person name="Baudouin L."/>
            <person name="Xia W."/>
            <person name="Bocs S."/>
            <person name="Xu J."/>
            <person name="Li Q."/>
            <person name="Guo A."/>
            <person name="Zhou L."/>
            <person name="Li J."/>
            <person name="Wu Y."/>
            <person name="Ma Z."/>
            <person name="Armero A."/>
            <person name="Issali A.E."/>
            <person name="Liu N."/>
            <person name="Peng M."/>
            <person name="Yang Y."/>
        </authorList>
    </citation>
    <scope>NUCLEOTIDE SEQUENCE</scope>
    <source>
        <tissue evidence="2">Spear leaf of Hainan Tall coconut</tissue>
    </source>
</reference>
<dbReference type="OrthoDB" id="497380at2759"/>
<dbReference type="AlphaFoldDB" id="A0A8K0MUB6"/>
<accession>A0A8K0MUB6</accession>
<proteinExistence type="predicted"/>
<comment type="caution">
    <text evidence="2">The sequence shown here is derived from an EMBL/GenBank/DDBJ whole genome shotgun (WGS) entry which is preliminary data.</text>
</comment>
<dbReference type="EMBL" id="CM017872">
    <property type="protein sequence ID" value="KAG1326260.1"/>
    <property type="molecule type" value="Genomic_DNA"/>
</dbReference>
<reference evidence="2" key="2">
    <citation type="submission" date="2019-07" db="EMBL/GenBank/DDBJ databases">
        <authorList>
            <person name="Yang Y."/>
            <person name="Bocs S."/>
            <person name="Baudouin L."/>
        </authorList>
    </citation>
    <scope>NUCLEOTIDE SEQUENCE</scope>
    <source>
        <tissue evidence="2">Spear leaf of Hainan Tall coconut</tissue>
    </source>
</reference>
<evidence type="ECO:0000313" key="2">
    <source>
        <dbReference type="EMBL" id="KAG1326260.1"/>
    </source>
</evidence>
<gene>
    <name evidence="2" type="ORF">COCNU_01G001940</name>
</gene>
<dbReference type="Proteomes" id="UP000797356">
    <property type="component" value="Chromosome 1"/>
</dbReference>
<protein>
    <submittedName>
        <fullName evidence="2">Uncharacterized protein</fullName>
    </submittedName>
</protein>